<accession>A0ABV5R4U8</accession>
<keyword evidence="3" id="KW-1185">Reference proteome</keyword>
<organism evidence="2 3">
    <name type="scientific">Streptomyces yanii</name>
    <dbReference type="NCBI Taxonomy" id="78510"/>
    <lineage>
        <taxon>Bacteria</taxon>
        <taxon>Bacillati</taxon>
        <taxon>Actinomycetota</taxon>
        <taxon>Actinomycetes</taxon>
        <taxon>Kitasatosporales</taxon>
        <taxon>Streptomycetaceae</taxon>
        <taxon>Streptomyces</taxon>
    </lineage>
</organism>
<feature type="chain" id="PRO_5045297685" description="Bacterial Ig domain-containing protein" evidence="1">
    <location>
        <begin position="38"/>
        <end position="148"/>
    </location>
</feature>
<evidence type="ECO:0000313" key="2">
    <source>
        <dbReference type="EMBL" id="MFB9572845.1"/>
    </source>
</evidence>
<dbReference type="EMBL" id="JBHMCG010000052">
    <property type="protein sequence ID" value="MFB9572845.1"/>
    <property type="molecule type" value="Genomic_DNA"/>
</dbReference>
<sequence>MNVKATEKTGKSVRMRTAAVGAVCAAMLAGGAGAAIAAPSTAPAVHVTAVAATAPTKTASITAHASHSSVKAGSTVVISGKTTGIKTGSKLTVRHLNSSGKWTPLHARATVEKGGVYSVHVKLSHAGAQHLRVAHGKTLSPIVHVMVT</sequence>
<feature type="signal peptide" evidence="1">
    <location>
        <begin position="1"/>
        <end position="37"/>
    </location>
</feature>
<name>A0ABV5R4U8_9ACTN</name>
<evidence type="ECO:0008006" key="4">
    <source>
        <dbReference type="Google" id="ProtNLM"/>
    </source>
</evidence>
<evidence type="ECO:0000313" key="3">
    <source>
        <dbReference type="Proteomes" id="UP001589710"/>
    </source>
</evidence>
<evidence type="ECO:0000256" key="1">
    <source>
        <dbReference type="SAM" id="SignalP"/>
    </source>
</evidence>
<keyword evidence="1" id="KW-0732">Signal</keyword>
<comment type="caution">
    <text evidence="2">The sequence shown here is derived from an EMBL/GenBank/DDBJ whole genome shotgun (WGS) entry which is preliminary data.</text>
</comment>
<protein>
    <recommendedName>
        <fullName evidence="4">Bacterial Ig domain-containing protein</fullName>
    </recommendedName>
</protein>
<dbReference type="Proteomes" id="UP001589710">
    <property type="component" value="Unassembled WGS sequence"/>
</dbReference>
<gene>
    <name evidence="2" type="ORF">ACFFTL_11055</name>
</gene>
<reference evidence="2 3" key="1">
    <citation type="submission" date="2024-09" db="EMBL/GenBank/DDBJ databases">
        <authorList>
            <person name="Sun Q."/>
            <person name="Mori K."/>
        </authorList>
    </citation>
    <scope>NUCLEOTIDE SEQUENCE [LARGE SCALE GENOMIC DNA]</scope>
    <source>
        <strain evidence="2 3">JCM 3331</strain>
    </source>
</reference>
<dbReference type="RefSeq" id="WP_345520284.1">
    <property type="nucleotide sequence ID" value="NZ_BAAAXD010000056.1"/>
</dbReference>
<proteinExistence type="predicted"/>